<proteinExistence type="predicted"/>
<organism evidence="1">
    <name type="scientific">uncultured Caudovirales phage</name>
    <dbReference type="NCBI Taxonomy" id="2100421"/>
    <lineage>
        <taxon>Viruses</taxon>
        <taxon>Duplodnaviria</taxon>
        <taxon>Heunggongvirae</taxon>
        <taxon>Uroviricota</taxon>
        <taxon>Caudoviricetes</taxon>
        <taxon>Peduoviridae</taxon>
        <taxon>Maltschvirus</taxon>
        <taxon>Maltschvirus maltsch</taxon>
    </lineage>
</organism>
<dbReference type="EMBL" id="MF417888">
    <property type="protein sequence ID" value="ASN69289.1"/>
    <property type="molecule type" value="Genomic_DNA"/>
</dbReference>
<protein>
    <submittedName>
        <fullName evidence="1">Uncharacterized protein</fullName>
    </submittedName>
</protein>
<accession>A0A2H4J415</accession>
<gene>
    <name evidence="1" type="ORF">9S3_37</name>
</gene>
<name>A0A2H4J415_9CAUD</name>
<evidence type="ECO:0000313" key="1">
    <source>
        <dbReference type="EMBL" id="ASN69289.1"/>
    </source>
</evidence>
<sequence>MIVYLPHYDNGEDYSDYSHNVSTKAYVRLEDAIQEIKDNGFIIREDKDVSSIVSTGYIGGDVDDKILPFAFYSISLEEYKNRFKYSYFPDDSREFAYINEIELVEGETDA</sequence>
<reference evidence="1" key="1">
    <citation type="submission" date="2017-06" db="EMBL/GenBank/DDBJ databases">
        <title>Novel phages from South African skin metaviromes.</title>
        <authorList>
            <person name="van Zyl L.J."/>
            <person name="Abrahams Y."/>
            <person name="Stander E.A."/>
            <person name="Kirby B.M."/>
            <person name="Clavaud C."/>
            <person name="Farcet C."/>
            <person name="Breton L."/>
            <person name="Trindade M.I."/>
        </authorList>
    </citation>
    <scope>NUCLEOTIDE SEQUENCE</scope>
</reference>